<dbReference type="InterPro" id="IPR017452">
    <property type="entry name" value="GPCR_Rhodpsn_7TM"/>
</dbReference>
<feature type="transmembrane region" description="Helical" evidence="6">
    <location>
        <begin position="365"/>
        <end position="390"/>
    </location>
</feature>
<dbReference type="PANTHER" id="PTHR26451:SF847">
    <property type="entry name" value="ODORANT RECEPTOR-RELATED"/>
    <property type="match status" value="1"/>
</dbReference>
<name>A0ABS2XYL4_POLSP</name>
<proteinExistence type="predicted"/>
<dbReference type="PROSITE" id="PS50262">
    <property type="entry name" value="G_PROTEIN_RECEP_F1_2"/>
    <property type="match status" value="2"/>
</dbReference>
<dbReference type="Gene3D" id="1.20.1070.10">
    <property type="entry name" value="Rhodopsin 7-helix transmembrane proteins"/>
    <property type="match status" value="4"/>
</dbReference>
<feature type="transmembrane region" description="Helical" evidence="6">
    <location>
        <begin position="96"/>
        <end position="118"/>
    </location>
</feature>
<feature type="transmembrane region" description="Helical" evidence="6">
    <location>
        <begin position="56"/>
        <end position="76"/>
    </location>
</feature>
<feature type="transmembrane region" description="Helical" evidence="6">
    <location>
        <begin position="788"/>
        <end position="807"/>
    </location>
</feature>
<keyword evidence="3 6" id="KW-1133">Transmembrane helix</keyword>
<dbReference type="InterPro" id="IPR000725">
    <property type="entry name" value="Olfact_rcpt"/>
</dbReference>
<keyword evidence="2 6" id="KW-0812">Transmembrane</keyword>
<evidence type="ECO:0000256" key="2">
    <source>
        <dbReference type="ARBA" id="ARBA00022692"/>
    </source>
</evidence>
<accession>A0ABS2XYL4</accession>
<sequence length="875" mass="100913">MENASHVSSFTLTAFGDMGNNKYIYFAITLIGYLFIISVNSCFILLIILEKSLHEPMYICLCNLFMNALLGAASFYPSFLYHLLSDTQVISYGFCYTQIGVMYTYIMGEMTILTVMSYDRYVAIYLPLKYNTVMSCTKLYKLLFAAWIYPVVIVSFAIIFSVSIPLCGNQINKLYCHNWDVLKLSCVDTTVNNIYGFLVYASFIPLFSFIVYSYIKILIVCHKSAKEHNRKALQTCLPHLISLISFYATVLSETVQSRLNPKNVSNIVRTITSLELLIVPPLLNPIIYCLILPEIRVYHDMFSKHLPIFVMLIHIDIQQVCLLRGLDLKVWSFHFIFQYYSNIAFVKVVYLFMYTFGDMGNNKYIYFAITLIGYLFMISVNSCFILLIILEKSLHEPMYICLCNLFMNALLGTASFYPSFLYHLLSDTQVISYGFCYLQMYVMYTYIMGEMTILTAMAYDRYVAIYLPLKYNTVMSCTKLYRLLLAVWIYPVVMVSFALIFSVSVPLCGNQINKLYCHNWDVMKLSCVDTTVNNIYGFSVYASFIPLFSFTVYSYIKILIVCHKSAKEHNRKALQTCLPHLISLISFYATLLSELIQSRLNPNNLSNIVRTITSLELLIVPPLLNPIIYCLILPEIRKRVVKTFRGKQIETYVLYTHKIGHLLHWAENEFARGKSIFIEAVHLFHIYPKEPRVRYLYFTAALLGYLVILFVNIVLITVIIRERSLHEPMYIFVCNLALNGLYGSSAFYPRLMHIMIPQLIVVAYSYIKIITVCLKASKEARGKAVQTCVPHLVTLTNYYIATFFEVLHQRFDTKNLPLVLRIIMSVDFLLLPPFLNPIIYGVKIQAIRKRVIQMFKSSKANSISGAQKKMVSVLQ</sequence>
<keyword evidence="4 6" id="KW-0472">Membrane</keyword>
<dbReference type="PROSITE" id="PS00237">
    <property type="entry name" value="G_PROTEIN_RECEP_F1_1"/>
    <property type="match status" value="2"/>
</dbReference>
<keyword evidence="5" id="KW-0807">Transducer</keyword>
<feature type="transmembrane region" description="Helical" evidence="6">
    <location>
        <begin position="819"/>
        <end position="840"/>
    </location>
</feature>
<feature type="domain" description="G-protein coupled receptors family 1 profile" evidence="7">
    <location>
        <begin position="39"/>
        <end position="288"/>
    </location>
</feature>
<feature type="transmembrane region" description="Helical" evidence="6">
    <location>
        <begin position="139"/>
        <end position="164"/>
    </location>
</feature>
<evidence type="ECO:0000256" key="3">
    <source>
        <dbReference type="ARBA" id="ARBA00022989"/>
    </source>
</evidence>
<evidence type="ECO:0000313" key="9">
    <source>
        <dbReference type="Proteomes" id="UP001166093"/>
    </source>
</evidence>
<dbReference type="PANTHER" id="PTHR26451">
    <property type="entry name" value="G_PROTEIN_RECEP_F1_2 DOMAIN-CONTAINING PROTEIN"/>
    <property type="match status" value="1"/>
</dbReference>
<feature type="transmembrane region" description="Helical" evidence="6">
    <location>
        <begin position="437"/>
        <end position="459"/>
    </location>
</feature>
<feature type="transmembrane region" description="Helical" evidence="6">
    <location>
        <begin position="236"/>
        <end position="255"/>
    </location>
</feature>
<feature type="transmembrane region" description="Helical" evidence="6">
    <location>
        <begin position="608"/>
        <end position="632"/>
    </location>
</feature>
<dbReference type="SUPFAM" id="SSF81321">
    <property type="entry name" value="Family A G protein-coupled receptor-like"/>
    <property type="match status" value="3"/>
</dbReference>
<evidence type="ECO:0000313" key="8">
    <source>
        <dbReference type="EMBL" id="MBN3279332.1"/>
    </source>
</evidence>
<feature type="domain" description="G-protein coupled receptors family 1 profile" evidence="7">
    <location>
        <begin position="380"/>
        <end position="629"/>
    </location>
</feature>
<feature type="transmembrane region" description="Helical" evidence="6">
    <location>
        <begin position="577"/>
        <end position="596"/>
    </location>
</feature>
<comment type="subcellular location">
    <subcellularLocation>
        <location evidence="1">Membrane</location>
        <topology evidence="1">Multi-pass membrane protein</topology>
    </subcellularLocation>
</comment>
<protein>
    <submittedName>
        <fullName evidence="8">O51E1 protein</fullName>
    </submittedName>
</protein>
<evidence type="ECO:0000256" key="5">
    <source>
        <dbReference type="ARBA" id="ARBA00023224"/>
    </source>
</evidence>
<gene>
    <name evidence="8" type="primary">Or51e1_2</name>
    <name evidence="8" type="ORF">GTO93_0001807</name>
</gene>
<dbReference type="Proteomes" id="UP001166093">
    <property type="component" value="Unassembled WGS sequence"/>
</dbReference>
<feature type="transmembrane region" description="Helical" evidence="6">
    <location>
        <begin position="747"/>
        <end position="767"/>
    </location>
</feature>
<feature type="non-terminal residue" evidence="8">
    <location>
        <position position="1"/>
    </location>
</feature>
<dbReference type="InterPro" id="IPR000276">
    <property type="entry name" value="GPCR_Rhodpsn"/>
</dbReference>
<feature type="transmembrane region" description="Helical" evidence="6">
    <location>
        <begin position="267"/>
        <end position="291"/>
    </location>
</feature>
<dbReference type="InterPro" id="IPR052921">
    <property type="entry name" value="GPCR1_Superfamily_Member"/>
</dbReference>
<dbReference type="PRINTS" id="PR00245">
    <property type="entry name" value="OLFACTORYR"/>
</dbReference>
<feature type="transmembrane region" description="Helical" evidence="6">
    <location>
        <begin position="535"/>
        <end position="556"/>
    </location>
</feature>
<keyword evidence="9" id="KW-1185">Reference proteome</keyword>
<organism evidence="8 9">
    <name type="scientific">Polyodon spathula</name>
    <name type="common">North American paddlefish</name>
    <name type="synonym">Squalus spathula</name>
    <dbReference type="NCBI Taxonomy" id="7913"/>
    <lineage>
        <taxon>Eukaryota</taxon>
        <taxon>Metazoa</taxon>
        <taxon>Chordata</taxon>
        <taxon>Craniata</taxon>
        <taxon>Vertebrata</taxon>
        <taxon>Euteleostomi</taxon>
        <taxon>Actinopterygii</taxon>
        <taxon>Chondrostei</taxon>
        <taxon>Acipenseriformes</taxon>
        <taxon>Polyodontidae</taxon>
        <taxon>Polyodon</taxon>
    </lineage>
</organism>
<feature type="transmembrane region" description="Helical" evidence="6">
    <location>
        <begin position="397"/>
        <end position="417"/>
    </location>
</feature>
<evidence type="ECO:0000259" key="7">
    <source>
        <dbReference type="PROSITE" id="PS50262"/>
    </source>
</evidence>
<feature type="transmembrane region" description="Helical" evidence="6">
    <location>
        <begin position="194"/>
        <end position="215"/>
    </location>
</feature>
<dbReference type="Pfam" id="PF13853">
    <property type="entry name" value="7tm_4"/>
    <property type="match status" value="3"/>
</dbReference>
<feature type="non-terminal residue" evidence="8">
    <location>
        <position position="875"/>
    </location>
</feature>
<comment type="caution">
    <text evidence="8">The sequence shown here is derived from an EMBL/GenBank/DDBJ whole genome shotgun (WGS) entry which is preliminary data.</text>
</comment>
<feature type="transmembrane region" description="Helical" evidence="6">
    <location>
        <begin position="695"/>
        <end position="720"/>
    </location>
</feature>
<feature type="transmembrane region" description="Helical" evidence="6">
    <location>
        <begin position="23"/>
        <end position="49"/>
    </location>
</feature>
<evidence type="ECO:0000256" key="4">
    <source>
        <dbReference type="ARBA" id="ARBA00023136"/>
    </source>
</evidence>
<reference evidence="8" key="1">
    <citation type="journal article" date="2021" name="Cell">
        <title>Tracing the genetic footprints of vertebrate landing in non-teleost ray-finned fishes.</title>
        <authorList>
            <person name="Bi X."/>
            <person name="Wang K."/>
            <person name="Yang L."/>
            <person name="Pan H."/>
            <person name="Jiang H."/>
            <person name="Wei Q."/>
            <person name="Fang M."/>
            <person name="Yu H."/>
            <person name="Zhu C."/>
            <person name="Cai Y."/>
            <person name="He Y."/>
            <person name="Gan X."/>
            <person name="Zeng H."/>
            <person name="Yu D."/>
            <person name="Zhu Y."/>
            <person name="Jiang H."/>
            <person name="Qiu Q."/>
            <person name="Yang H."/>
            <person name="Zhang Y.E."/>
            <person name="Wang W."/>
            <person name="Zhu M."/>
            <person name="He S."/>
            <person name="Zhang G."/>
        </authorList>
    </citation>
    <scope>NUCLEOTIDE SEQUENCE</scope>
    <source>
        <strain evidence="8">Pddl_001</strain>
    </source>
</reference>
<dbReference type="EMBL" id="JAAWVQ010088391">
    <property type="protein sequence ID" value="MBN3279332.1"/>
    <property type="molecule type" value="Genomic_DNA"/>
</dbReference>
<evidence type="ECO:0000256" key="6">
    <source>
        <dbReference type="SAM" id="Phobius"/>
    </source>
</evidence>
<feature type="transmembrane region" description="Helical" evidence="6">
    <location>
        <begin position="333"/>
        <end position="353"/>
    </location>
</feature>
<evidence type="ECO:0000256" key="1">
    <source>
        <dbReference type="ARBA" id="ARBA00004141"/>
    </source>
</evidence>
<feature type="transmembrane region" description="Helical" evidence="6">
    <location>
        <begin position="480"/>
        <end position="501"/>
    </location>
</feature>